<keyword evidence="1" id="KW-0812">Transmembrane</keyword>
<sequence>MSISEASVKKPVTALLVFIILSALGVYSIFNLNVDMYPEIDIPYLIVYTGYKNAGPEEVEASITRTLESSLSGLSGLKKMRSQSSTGLSLIILEMEYGTNLDAAANDMRDKIDMVRSYLPSDADTPLTIKLDPSMIPIMHLVLKGQRSSDELYDYASDIISPRLEQIDGVASAMIMGGRKKTINVDIPRDRLDAYGLTVSQVAQMIGAQNIQATGGNIKSEQLSYSVKTDGKFKSIEDVRNTVISYAMASSAGGAASGGIKKILLRDIADVYEGHEDGSTAAYLDGESSIMLLVQKQSGKNAVKTAANVRAALKNITESLPGDVEVIESSNTTDQIKRTIIEVFKSITEGMILSIIVLLIFLRSIKSTVIIGLAIPISFLITLFLMFLRGMTINMVSLGGMLIGVGMLVDNSIVVLENIFVYRERDAKPSVAATLGAQEMITSVVASTLTSICIFLPMIMLSSRLGFMGQLFNDLAFTIVFSLLGSLFVAIALVPVLSAKYLVLGKSSHINTHTLFGKLNRALGIFFEKMDGAYASSVRRILRHKAATVVVMIFIFLGAIFGAAKVGFIYMPEISSDTVTVKFELPKGTRLEVTEAYVQQMESIARQEIKGIKFSTVTAGGDSMLSSSATTNEGSLTLTLYPKAERQKGWDTDKTAKDKLRPYFTKFPGATITFGTNNNDTANSGISIDIKSNDLSLVAKTANQVMNLIKTQAADVVNEVTCDLEEGLPQLEIKLDRNRMYELGLNVASIGSEISGAINGLRASRYDDGGKEINIVVRLPEKDRAKVTDLDLIYVRNNSGTRIPLSNFAHTVKNTAPVTIFRENQSRIAHVTVKQVDGLSLGDVQNRIKDLIDKNILMEDDLNITYSGDLADMREAIMNFLAIIIMAIVLVFAVMASQFESFKSPFIIMFTIPLSFIGVTAIYGITRQRFSIMTIMGVLTLVGTIVNNGIVLIDQINILRKRGRALDDACVEAAGNRLRPILMSTLTTVFSLIPMAFFPGEGSESMQPIGLTIFGGMTFGSMMTLFLMPVVYNLFNRKNERARVKELKRIEEENA</sequence>
<dbReference type="Gene3D" id="3.30.70.1430">
    <property type="entry name" value="Multidrug efflux transporter AcrB pore domain"/>
    <property type="match status" value="2"/>
</dbReference>
<feature type="transmembrane region" description="Helical" evidence="1">
    <location>
        <begin position="906"/>
        <end position="926"/>
    </location>
</feature>
<reference evidence="2 3" key="1">
    <citation type="journal article" date="2021" name="Microbiol. Resour. Announc.">
        <title>Complete Genome Sequences of Three Human Oral Treponema parvum Isolates.</title>
        <authorList>
            <person name="Zeng H."/>
            <person name="Watt R.M."/>
        </authorList>
    </citation>
    <scope>NUCLEOTIDE SEQUENCE [LARGE SCALE GENOMIC DNA]</scope>
    <source>
        <strain evidence="2 3">ATCC 700770</strain>
    </source>
</reference>
<dbReference type="EMBL" id="CP054142">
    <property type="protein sequence ID" value="QTQ14937.1"/>
    <property type="molecule type" value="Genomic_DNA"/>
</dbReference>
<feature type="transmembrane region" description="Helical" evidence="1">
    <location>
        <begin position="546"/>
        <end position="571"/>
    </location>
</feature>
<dbReference type="Gene3D" id="3.30.2090.10">
    <property type="entry name" value="Multidrug efflux transporter AcrB TolC docking domain, DN and DC subdomains"/>
    <property type="match status" value="2"/>
</dbReference>
<proteinExistence type="predicted"/>
<dbReference type="PRINTS" id="PR00702">
    <property type="entry name" value="ACRIFLAVINRP"/>
</dbReference>
<dbReference type="RefSeq" id="WP_210119571.1">
    <property type="nucleotide sequence ID" value="NZ_CP054142.1"/>
</dbReference>
<evidence type="ECO:0000313" key="3">
    <source>
        <dbReference type="Proteomes" id="UP000671908"/>
    </source>
</evidence>
<dbReference type="Gene3D" id="3.30.70.1440">
    <property type="entry name" value="Multidrug efflux transporter AcrB pore domain"/>
    <property type="match status" value="1"/>
</dbReference>
<feature type="transmembrane region" description="Helical" evidence="1">
    <location>
        <begin position="12"/>
        <end position="30"/>
    </location>
</feature>
<feature type="transmembrane region" description="Helical" evidence="1">
    <location>
        <begin position="475"/>
        <end position="497"/>
    </location>
</feature>
<dbReference type="SUPFAM" id="SSF82693">
    <property type="entry name" value="Multidrug efflux transporter AcrB pore domain, PN1, PN2, PC1 and PC2 subdomains"/>
    <property type="match status" value="3"/>
</dbReference>
<protein>
    <submittedName>
        <fullName evidence="2">Efflux RND transporter permease subunit</fullName>
    </submittedName>
</protein>
<evidence type="ECO:0000256" key="1">
    <source>
        <dbReference type="SAM" id="Phobius"/>
    </source>
</evidence>
<feature type="transmembrane region" description="Helical" evidence="1">
    <location>
        <begin position="1011"/>
        <end position="1035"/>
    </location>
</feature>
<keyword evidence="1" id="KW-0472">Membrane</keyword>
<dbReference type="KEGG" id="tpav:HRQ91_10965"/>
<dbReference type="InterPro" id="IPR001036">
    <property type="entry name" value="Acrflvin-R"/>
</dbReference>
<dbReference type="SUPFAM" id="SSF82866">
    <property type="entry name" value="Multidrug efflux transporter AcrB transmembrane domain"/>
    <property type="match status" value="2"/>
</dbReference>
<evidence type="ECO:0000313" key="2">
    <source>
        <dbReference type="EMBL" id="QTQ14937.1"/>
    </source>
</evidence>
<dbReference type="SUPFAM" id="SSF82714">
    <property type="entry name" value="Multidrug efflux transporter AcrB TolC docking domain, DN and DC subdomains"/>
    <property type="match status" value="2"/>
</dbReference>
<dbReference type="PANTHER" id="PTHR32063:SF0">
    <property type="entry name" value="SWARMING MOTILITY PROTEIN SWRC"/>
    <property type="match status" value="1"/>
</dbReference>
<keyword evidence="1" id="KW-1133">Transmembrane helix</keyword>
<feature type="transmembrane region" description="Helical" evidence="1">
    <location>
        <begin position="369"/>
        <end position="388"/>
    </location>
</feature>
<feature type="transmembrane region" description="Helical" evidence="1">
    <location>
        <begin position="876"/>
        <end position="894"/>
    </location>
</feature>
<dbReference type="Proteomes" id="UP000671908">
    <property type="component" value="Chromosome"/>
</dbReference>
<dbReference type="Pfam" id="PF00873">
    <property type="entry name" value="ACR_tran"/>
    <property type="match status" value="1"/>
</dbReference>
<accession>A0A975IFJ2</accession>
<dbReference type="InterPro" id="IPR027463">
    <property type="entry name" value="AcrB_DN_DC_subdom"/>
</dbReference>
<feature type="transmembrane region" description="Helical" evidence="1">
    <location>
        <begin position="981"/>
        <end position="999"/>
    </location>
</feature>
<name>A0A975IFJ2_9SPIR</name>
<dbReference type="AlphaFoldDB" id="A0A975IFJ2"/>
<dbReference type="PANTHER" id="PTHR32063">
    <property type="match status" value="1"/>
</dbReference>
<dbReference type="Gene3D" id="3.30.70.1320">
    <property type="entry name" value="Multidrug efflux transporter AcrB pore domain like"/>
    <property type="match status" value="1"/>
</dbReference>
<feature type="transmembrane region" description="Helical" evidence="1">
    <location>
        <begin position="441"/>
        <end position="463"/>
    </location>
</feature>
<dbReference type="Gene3D" id="1.20.1640.10">
    <property type="entry name" value="Multidrug efflux transporter AcrB transmembrane domain"/>
    <property type="match status" value="2"/>
</dbReference>
<feature type="transmembrane region" description="Helical" evidence="1">
    <location>
        <begin position="343"/>
        <end position="362"/>
    </location>
</feature>
<organism evidence="2 3">
    <name type="scientific">Treponema parvum</name>
    <dbReference type="NCBI Taxonomy" id="138851"/>
    <lineage>
        <taxon>Bacteria</taxon>
        <taxon>Pseudomonadati</taxon>
        <taxon>Spirochaetota</taxon>
        <taxon>Spirochaetia</taxon>
        <taxon>Spirochaetales</taxon>
        <taxon>Treponemataceae</taxon>
        <taxon>Treponema</taxon>
    </lineage>
</organism>
<dbReference type="GO" id="GO:0005886">
    <property type="term" value="C:plasma membrane"/>
    <property type="evidence" value="ECO:0007669"/>
    <property type="project" value="TreeGrafter"/>
</dbReference>
<gene>
    <name evidence="2" type="ORF">HRQ91_10965</name>
</gene>
<feature type="transmembrane region" description="Helical" evidence="1">
    <location>
        <begin position="400"/>
        <end position="420"/>
    </location>
</feature>
<keyword evidence="3" id="KW-1185">Reference proteome</keyword>
<dbReference type="GO" id="GO:0042910">
    <property type="term" value="F:xenobiotic transmembrane transporter activity"/>
    <property type="evidence" value="ECO:0007669"/>
    <property type="project" value="TreeGrafter"/>
</dbReference>
<feature type="transmembrane region" description="Helical" evidence="1">
    <location>
        <begin position="932"/>
        <end position="953"/>
    </location>
</feature>